<evidence type="ECO:0000256" key="1">
    <source>
        <dbReference type="ARBA" id="ARBA00038232"/>
    </source>
</evidence>
<proteinExistence type="inferred from homology"/>
<dbReference type="InterPro" id="IPR055247">
    <property type="entry name" value="InsJ-like_HTH"/>
</dbReference>
<comment type="caution">
    <text evidence="4">The sequence shown here is derived from an EMBL/GenBank/DDBJ whole genome shotgun (WGS) entry which is preliminary data.</text>
</comment>
<dbReference type="AlphaFoldDB" id="A0A5M8Q4Z7"/>
<evidence type="ECO:0000256" key="2">
    <source>
        <dbReference type="SAM" id="Coils"/>
    </source>
</evidence>
<dbReference type="InterPro" id="IPR010921">
    <property type="entry name" value="Trp_repressor/repl_initiator"/>
</dbReference>
<organism evidence="4 5">
    <name type="scientific">Dyadobacter flavalbus</name>
    <dbReference type="NCBI Taxonomy" id="2579942"/>
    <lineage>
        <taxon>Bacteria</taxon>
        <taxon>Pseudomonadati</taxon>
        <taxon>Bacteroidota</taxon>
        <taxon>Cytophagia</taxon>
        <taxon>Cytophagales</taxon>
        <taxon>Spirosomataceae</taxon>
        <taxon>Dyadobacter</taxon>
    </lineage>
</organism>
<dbReference type="SUPFAM" id="SSF48295">
    <property type="entry name" value="TrpR-like"/>
    <property type="match status" value="1"/>
</dbReference>
<accession>A0A5M8Q4Z7</accession>
<dbReference type="PANTHER" id="PTHR33795:SF1">
    <property type="entry name" value="INSERTION ELEMENT IS150 PROTEIN INSJ"/>
    <property type="match status" value="1"/>
</dbReference>
<gene>
    <name evidence="4" type="ORF">FEM33_25260</name>
</gene>
<evidence type="ECO:0000313" key="5">
    <source>
        <dbReference type="Proteomes" id="UP000323994"/>
    </source>
</evidence>
<evidence type="ECO:0000313" key="4">
    <source>
        <dbReference type="EMBL" id="KAA6430957.1"/>
    </source>
</evidence>
<keyword evidence="5" id="KW-1185">Reference proteome</keyword>
<keyword evidence="2" id="KW-0175">Coiled coil</keyword>
<dbReference type="EMBL" id="VBSN01000074">
    <property type="protein sequence ID" value="KAA6430957.1"/>
    <property type="molecule type" value="Genomic_DNA"/>
</dbReference>
<comment type="similarity">
    <text evidence="1">Belongs to the IS150/IS1296 orfA family.</text>
</comment>
<dbReference type="Gene3D" id="1.10.10.10">
    <property type="entry name" value="Winged helix-like DNA-binding domain superfamily/Winged helix DNA-binding domain"/>
    <property type="match status" value="2"/>
</dbReference>
<reference evidence="4 5" key="1">
    <citation type="submission" date="2019-05" db="EMBL/GenBank/DDBJ databases">
        <authorList>
            <person name="Qu J.-H."/>
        </authorList>
    </citation>
    <scope>NUCLEOTIDE SEQUENCE [LARGE SCALE GENOMIC DNA]</scope>
    <source>
        <strain evidence="4 5">NS28</strain>
    </source>
</reference>
<name>A0A5M8Q4Z7_9BACT</name>
<dbReference type="SUPFAM" id="SSF46689">
    <property type="entry name" value="Homeodomain-like"/>
    <property type="match status" value="1"/>
</dbReference>
<dbReference type="Proteomes" id="UP000323994">
    <property type="component" value="Unassembled WGS sequence"/>
</dbReference>
<sequence length="177" mass="20716">MGAFFMGKNRKFSVEFRLTIVNAYLNGDSIKGLSRRFEITRSCIQKWVGHYKQGGGSSLLPQYGRDYSTEFKQQVVYAYQKQGLSLNECCFKFRIPSVSTLHVWVRQYEQFGIDGFSRARGRPKSMKNKFKIIKTYGPLTRLEELENENLRLRAENDLLKKLDALIREKEVAQKKKR</sequence>
<evidence type="ECO:0000259" key="3">
    <source>
        <dbReference type="Pfam" id="PF13518"/>
    </source>
</evidence>
<dbReference type="GO" id="GO:0043565">
    <property type="term" value="F:sequence-specific DNA binding"/>
    <property type="evidence" value="ECO:0007669"/>
    <property type="project" value="InterPro"/>
</dbReference>
<dbReference type="Pfam" id="PF13518">
    <property type="entry name" value="HTH_28"/>
    <property type="match status" value="2"/>
</dbReference>
<dbReference type="InterPro" id="IPR052057">
    <property type="entry name" value="IS150/IS1296_orfA-like"/>
</dbReference>
<dbReference type="PANTHER" id="PTHR33795">
    <property type="entry name" value="INSERTION ELEMENT IS150 PROTEIN INSJ"/>
    <property type="match status" value="1"/>
</dbReference>
<feature type="coiled-coil region" evidence="2">
    <location>
        <begin position="142"/>
        <end position="175"/>
    </location>
</feature>
<dbReference type="InterPro" id="IPR009057">
    <property type="entry name" value="Homeodomain-like_sf"/>
</dbReference>
<feature type="domain" description="Insertion element IS150 protein InsJ-like helix-turn-helix" evidence="3">
    <location>
        <begin position="71"/>
        <end position="124"/>
    </location>
</feature>
<dbReference type="InterPro" id="IPR036388">
    <property type="entry name" value="WH-like_DNA-bd_sf"/>
</dbReference>
<protein>
    <submittedName>
        <fullName evidence="4">Helix-turn-helix domain-containing protein</fullName>
    </submittedName>
</protein>
<feature type="domain" description="Insertion element IS150 protein InsJ-like helix-turn-helix" evidence="3">
    <location>
        <begin position="16"/>
        <end position="65"/>
    </location>
</feature>